<evidence type="ECO:0000259" key="1">
    <source>
        <dbReference type="Pfam" id="PF01425"/>
    </source>
</evidence>
<feature type="domain" description="Amidase" evidence="1">
    <location>
        <begin position="25"/>
        <end position="437"/>
    </location>
</feature>
<dbReference type="InterPro" id="IPR036928">
    <property type="entry name" value="AS_sf"/>
</dbReference>
<dbReference type="Gene3D" id="1.20.58.1700">
    <property type="match status" value="1"/>
</dbReference>
<dbReference type="NCBIfam" id="TIGR02713">
    <property type="entry name" value="allophanate_hyd"/>
    <property type="match status" value="1"/>
</dbReference>
<keyword evidence="3" id="KW-1185">Reference proteome</keyword>
<dbReference type="Proteomes" id="UP000232003">
    <property type="component" value="Chromosome"/>
</dbReference>
<dbReference type="AlphaFoldDB" id="A0A2K8SID9"/>
<dbReference type="InterPro" id="IPR023631">
    <property type="entry name" value="Amidase_dom"/>
</dbReference>
<dbReference type="InterPro" id="IPR014085">
    <property type="entry name" value="Allophanate_hydrolase"/>
</dbReference>
<sequence length="461" mass="49228">MTDLISLDIESLLTAYRTAQLQPTDVIESVYRRIAARGNDAVWIHLLPQAQAIAQAQVLAGSNLDDLPLYGIPFAVKDNIDVAKMPTTAACPAYSYIPEKTATVVDRLLQAGAILIGKTNLDQFATGLVGVRSPYGACSNVFHDDYISGGSSSGSAVAVAAGLVSFSLGTDTAGSGRVPAAFNNIVGLKPTRGVLSTSGVVPACRSLDCVSIFTLNCQDARIVWQFATGFDASDNYSRQVPPQTAAIPLPFSFGVPKADQLKFFGDAAAADLYEQGLQRLKAIGGNLVEIDFQPFQQAANLLYSGAWVAERLAAIQSFFETQADAIHPVVRQIISNGLRYTAVDTFKSFYALEALKQEATQQWQKVNILALPTTGTIYTKAEVEADPIALNTNLGYYTNFVNLMDLCAIALPSGFRANGLPTGITLIGQAFQDVALCKLGDRYHHHMGGTCGKITSVRISA</sequence>
<proteinExistence type="predicted"/>
<dbReference type="InterPro" id="IPR000120">
    <property type="entry name" value="Amidase"/>
</dbReference>
<evidence type="ECO:0000313" key="3">
    <source>
        <dbReference type="Proteomes" id="UP000232003"/>
    </source>
</evidence>
<dbReference type="PANTHER" id="PTHR11895:SF169">
    <property type="entry name" value="GLUTAMYL-TRNA(GLN) AMIDOTRANSFERASE"/>
    <property type="match status" value="1"/>
</dbReference>
<dbReference type="Pfam" id="PF01425">
    <property type="entry name" value="Amidase"/>
    <property type="match status" value="1"/>
</dbReference>
<accession>A0A2K8SID9</accession>
<keyword evidence="2" id="KW-0378">Hydrolase</keyword>
<protein>
    <submittedName>
        <fullName evidence="2">Allophanate hydrolase</fullName>
    </submittedName>
</protein>
<reference evidence="2 3" key="1">
    <citation type="submission" date="2017-11" db="EMBL/GenBank/DDBJ databases">
        <title>Complete genome of a free-living desiccation-tolerant cyanobacterium and its photosynthetic adaptation to extreme terrestrial habitat.</title>
        <authorList>
            <person name="Shang J."/>
        </authorList>
    </citation>
    <scope>NUCLEOTIDE SEQUENCE [LARGE SCALE GENOMIC DNA]</scope>
    <source>
        <strain evidence="2 3">CCNUN1</strain>
    </source>
</reference>
<dbReference type="PANTHER" id="PTHR11895">
    <property type="entry name" value="TRANSAMIDASE"/>
    <property type="match status" value="1"/>
</dbReference>
<dbReference type="EMBL" id="CP024785">
    <property type="protein sequence ID" value="AUB35222.1"/>
    <property type="molecule type" value="Genomic_DNA"/>
</dbReference>
<dbReference type="KEGG" id="nfl:COO91_01094"/>
<dbReference type="SUPFAM" id="SSF75304">
    <property type="entry name" value="Amidase signature (AS) enzymes"/>
    <property type="match status" value="1"/>
</dbReference>
<dbReference type="RefSeq" id="WP_208766649.1">
    <property type="nucleotide sequence ID" value="NZ_CAWNNC010000001.1"/>
</dbReference>
<organism evidence="2 3">
    <name type="scientific">Nostoc flagelliforme CCNUN1</name>
    <dbReference type="NCBI Taxonomy" id="2038116"/>
    <lineage>
        <taxon>Bacteria</taxon>
        <taxon>Bacillati</taxon>
        <taxon>Cyanobacteriota</taxon>
        <taxon>Cyanophyceae</taxon>
        <taxon>Nostocales</taxon>
        <taxon>Nostocaceae</taxon>
        <taxon>Nostoc</taxon>
    </lineage>
</organism>
<dbReference type="Gene3D" id="3.90.1300.10">
    <property type="entry name" value="Amidase signature (AS) domain"/>
    <property type="match status" value="1"/>
</dbReference>
<gene>
    <name evidence="2" type="ORF">COO91_01094</name>
</gene>
<name>A0A2K8SID9_9NOSO</name>
<evidence type="ECO:0000313" key="2">
    <source>
        <dbReference type="EMBL" id="AUB35222.1"/>
    </source>
</evidence>
<dbReference type="NCBIfam" id="NF006043">
    <property type="entry name" value="PRK08186.1"/>
    <property type="match status" value="1"/>
</dbReference>
<dbReference type="GO" id="GO:0016787">
    <property type="term" value="F:hydrolase activity"/>
    <property type="evidence" value="ECO:0007669"/>
    <property type="project" value="UniProtKB-KW"/>
</dbReference>